<accession>A0ACA9R4G6</accession>
<evidence type="ECO:0000313" key="1">
    <source>
        <dbReference type="EMBL" id="CAG8776709.1"/>
    </source>
</evidence>
<protein>
    <submittedName>
        <fullName evidence="1">11039_t:CDS:1</fullName>
    </submittedName>
</protein>
<dbReference type="EMBL" id="CAJVPW010057572">
    <property type="protein sequence ID" value="CAG8776709.1"/>
    <property type="molecule type" value="Genomic_DNA"/>
</dbReference>
<feature type="non-terminal residue" evidence="1">
    <location>
        <position position="1"/>
    </location>
</feature>
<evidence type="ECO:0000313" key="2">
    <source>
        <dbReference type="Proteomes" id="UP000789366"/>
    </source>
</evidence>
<sequence length="73" mass="8274">KVFMDLLSQYRDTLSPKIVKLIENVAKSQTCDLMLKDAVYCALGLGAHELYDELDFDSWLVNNLLIEVANNNP</sequence>
<proteinExistence type="predicted"/>
<dbReference type="Proteomes" id="UP000789366">
    <property type="component" value="Unassembled WGS sequence"/>
</dbReference>
<reference evidence="1" key="1">
    <citation type="submission" date="2021-06" db="EMBL/GenBank/DDBJ databases">
        <authorList>
            <person name="Kallberg Y."/>
            <person name="Tangrot J."/>
            <person name="Rosling A."/>
        </authorList>
    </citation>
    <scope>NUCLEOTIDE SEQUENCE</scope>
    <source>
        <strain evidence="1">28 12/20/2015</strain>
    </source>
</reference>
<comment type="caution">
    <text evidence="1">The sequence shown here is derived from an EMBL/GenBank/DDBJ whole genome shotgun (WGS) entry which is preliminary data.</text>
</comment>
<gene>
    <name evidence="1" type="ORF">SPELUC_LOCUS16114</name>
</gene>
<keyword evidence="2" id="KW-1185">Reference proteome</keyword>
<organism evidence="1 2">
    <name type="scientific">Cetraspora pellucida</name>
    <dbReference type="NCBI Taxonomy" id="1433469"/>
    <lineage>
        <taxon>Eukaryota</taxon>
        <taxon>Fungi</taxon>
        <taxon>Fungi incertae sedis</taxon>
        <taxon>Mucoromycota</taxon>
        <taxon>Glomeromycotina</taxon>
        <taxon>Glomeromycetes</taxon>
        <taxon>Diversisporales</taxon>
        <taxon>Gigasporaceae</taxon>
        <taxon>Cetraspora</taxon>
    </lineage>
</organism>
<feature type="non-terminal residue" evidence="1">
    <location>
        <position position="73"/>
    </location>
</feature>
<name>A0ACA9R4G6_9GLOM</name>